<dbReference type="InterPro" id="IPR003594">
    <property type="entry name" value="HATPase_dom"/>
</dbReference>
<evidence type="ECO:0000259" key="15">
    <source>
        <dbReference type="PROSITE" id="PS50109"/>
    </source>
</evidence>
<dbReference type="InterPro" id="IPR004358">
    <property type="entry name" value="Sig_transdc_His_kin-like_C"/>
</dbReference>
<feature type="transmembrane region" description="Helical" evidence="14">
    <location>
        <begin position="12"/>
        <end position="31"/>
    </location>
</feature>
<accession>A0ABU9VMR4</accession>
<proteinExistence type="predicted"/>
<dbReference type="PROSITE" id="PS50109">
    <property type="entry name" value="HIS_KIN"/>
    <property type="match status" value="1"/>
</dbReference>
<dbReference type="EC" id="2.7.13.3" evidence="3"/>
<keyword evidence="11 14" id="KW-1133">Transmembrane helix</keyword>
<evidence type="ECO:0000256" key="11">
    <source>
        <dbReference type="ARBA" id="ARBA00022989"/>
    </source>
</evidence>
<gene>
    <name evidence="16" type="ORF">MKY91_18730</name>
</gene>
<evidence type="ECO:0000256" key="13">
    <source>
        <dbReference type="ARBA" id="ARBA00023136"/>
    </source>
</evidence>
<keyword evidence="6" id="KW-0808">Transferase</keyword>
<evidence type="ECO:0000256" key="4">
    <source>
        <dbReference type="ARBA" id="ARBA00022475"/>
    </source>
</evidence>
<dbReference type="InterPro" id="IPR029016">
    <property type="entry name" value="GAF-like_dom_sf"/>
</dbReference>
<keyword evidence="10" id="KW-0067">ATP-binding</keyword>
<keyword evidence="7 14" id="KW-0812">Transmembrane</keyword>
<sequence length="589" mass="65061">MFELLITMLERLGIIVMIAFILTRFGFFRHLITSTQLTVRQQIIAACFFGLFGIIGTYSGFTFNTSTSEFAIWATDIQTDEAIANFRVIGVVLAGLLGGYKVGIGAGIIAGVHRFFLGGYTAFPCGIASILAGYLAGLFRKNNQRPTLSKALFIGAGAEAIQMLLIFLLARPLDRALALIEMIALPMIIANGLGCALFLLIMKTVIQQEDKIGASQTQLSLRIADQTLVHLRKGLTARSAHAVCEILHNETQTIAVSMTNQTNILAHVGMASDHHQEKSPIQTQITRDAIRSGQLVIAKDQMIHCAHDECPLGAAVIAPLKQRGETIGTLKFYYHSAKEISPLSIELISGLSSLLSSQLEISSADHAYKLAQEAEINALQAQISPHFLFNSLNTITSLIRVDPGKARKMLVSLSHFLRQNLSATTESSITFEQELRHMKAYLMIEETRFQNKFTVSYDIDESCLHEMLPPLTLQPIVENAIKHGIYPLDRHCTLTIEIKRKQDSILVMVTDSGQGIAADKIDLLKHRHVPSETGSGLALHNINRRLTLMFGSRAALQFESEPNKGTCVHFVIPLMEETEHVRNHPHTHR</sequence>
<evidence type="ECO:0000256" key="10">
    <source>
        <dbReference type="ARBA" id="ARBA00022840"/>
    </source>
</evidence>
<evidence type="ECO:0000256" key="1">
    <source>
        <dbReference type="ARBA" id="ARBA00000085"/>
    </source>
</evidence>
<evidence type="ECO:0000256" key="3">
    <source>
        <dbReference type="ARBA" id="ARBA00012438"/>
    </source>
</evidence>
<evidence type="ECO:0000256" key="9">
    <source>
        <dbReference type="ARBA" id="ARBA00022777"/>
    </source>
</evidence>
<dbReference type="InterPro" id="IPR011620">
    <property type="entry name" value="Sig_transdc_His_kinase_LytS_TM"/>
</dbReference>
<evidence type="ECO:0000256" key="12">
    <source>
        <dbReference type="ARBA" id="ARBA00023012"/>
    </source>
</evidence>
<dbReference type="Gene3D" id="3.30.565.10">
    <property type="entry name" value="Histidine kinase-like ATPase, C-terminal domain"/>
    <property type="match status" value="1"/>
</dbReference>
<feature type="domain" description="Histidine kinase" evidence="15">
    <location>
        <begin position="473"/>
        <end position="576"/>
    </location>
</feature>
<dbReference type="PANTHER" id="PTHR34220:SF7">
    <property type="entry name" value="SENSOR HISTIDINE KINASE YPDA"/>
    <property type="match status" value="1"/>
</dbReference>
<evidence type="ECO:0000256" key="5">
    <source>
        <dbReference type="ARBA" id="ARBA00022553"/>
    </source>
</evidence>
<evidence type="ECO:0000256" key="2">
    <source>
        <dbReference type="ARBA" id="ARBA00004651"/>
    </source>
</evidence>
<dbReference type="InterPro" id="IPR050640">
    <property type="entry name" value="Bact_2-comp_sensor_kinase"/>
</dbReference>
<dbReference type="InterPro" id="IPR036890">
    <property type="entry name" value="HATPase_C_sf"/>
</dbReference>
<feature type="transmembrane region" description="Helical" evidence="14">
    <location>
        <begin position="84"/>
        <end position="109"/>
    </location>
</feature>
<comment type="caution">
    <text evidence="16">The sequence shown here is derived from an EMBL/GenBank/DDBJ whole genome shotgun (WGS) entry which is preliminary data.</text>
</comment>
<feature type="transmembrane region" description="Helical" evidence="14">
    <location>
        <begin position="115"/>
        <end position="139"/>
    </location>
</feature>
<evidence type="ECO:0000256" key="14">
    <source>
        <dbReference type="SAM" id="Phobius"/>
    </source>
</evidence>
<protein>
    <recommendedName>
        <fullName evidence="3">histidine kinase</fullName>
        <ecNumber evidence="3">2.7.13.3</ecNumber>
    </recommendedName>
</protein>
<keyword evidence="17" id="KW-1185">Reference proteome</keyword>
<dbReference type="PANTHER" id="PTHR34220">
    <property type="entry name" value="SENSOR HISTIDINE KINASE YPDA"/>
    <property type="match status" value="1"/>
</dbReference>
<keyword evidence="13 14" id="KW-0472">Membrane</keyword>
<name>A0ABU9VMR4_9BACI</name>
<dbReference type="Pfam" id="PF13185">
    <property type="entry name" value="GAF_2"/>
    <property type="match status" value="1"/>
</dbReference>
<dbReference type="Proteomes" id="UP001418796">
    <property type="component" value="Unassembled WGS sequence"/>
</dbReference>
<evidence type="ECO:0000256" key="8">
    <source>
        <dbReference type="ARBA" id="ARBA00022741"/>
    </source>
</evidence>
<keyword evidence="4" id="KW-1003">Cell membrane</keyword>
<keyword evidence="9" id="KW-0418">Kinase</keyword>
<dbReference type="RefSeq" id="WP_343131796.1">
    <property type="nucleotide sequence ID" value="NZ_JBCITK010000001.1"/>
</dbReference>
<dbReference type="InterPro" id="IPR005467">
    <property type="entry name" value="His_kinase_dom"/>
</dbReference>
<evidence type="ECO:0000313" key="16">
    <source>
        <dbReference type="EMBL" id="MEN0645201.1"/>
    </source>
</evidence>
<dbReference type="EMBL" id="JBCITK010000001">
    <property type="protein sequence ID" value="MEN0645201.1"/>
    <property type="molecule type" value="Genomic_DNA"/>
</dbReference>
<keyword evidence="8" id="KW-0547">Nucleotide-binding</keyword>
<dbReference type="Pfam" id="PF07694">
    <property type="entry name" value="5TM-5TMR_LYT"/>
    <property type="match status" value="1"/>
</dbReference>
<dbReference type="SUPFAM" id="SSF55874">
    <property type="entry name" value="ATPase domain of HSP90 chaperone/DNA topoisomerase II/histidine kinase"/>
    <property type="match status" value="1"/>
</dbReference>
<feature type="transmembrane region" description="Helical" evidence="14">
    <location>
        <begin position="176"/>
        <end position="201"/>
    </location>
</feature>
<reference evidence="16 17" key="1">
    <citation type="submission" date="2024-03" db="EMBL/GenBank/DDBJ databases">
        <title>Bacilli Hybrid Assemblies.</title>
        <authorList>
            <person name="Kovac J."/>
        </authorList>
    </citation>
    <scope>NUCLEOTIDE SEQUENCE [LARGE SCALE GENOMIC DNA]</scope>
    <source>
        <strain evidence="16 17">FSL R7-0666</strain>
    </source>
</reference>
<feature type="transmembrane region" description="Helical" evidence="14">
    <location>
        <begin position="151"/>
        <end position="170"/>
    </location>
</feature>
<evidence type="ECO:0000256" key="7">
    <source>
        <dbReference type="ARBA" id="ARBA00022692"/>
    </source>
</evidence>
<keyword evidence="5" id="KW-0597">Phosphoprotein</keyword>
<feature type="transmembrane region" description="Helical" evidence="14">
    <location>
        <begin position="43"/>
        <end position="63"/>
    </location>
</feature>
<comment type="catalytic activity">
    <reaction evidence="1">
        <text>ATP + protein L-histidine = ADP + protein N-phospho-L-histidine.</text>
        <dbReference type="EC" id="2.7.13.3"/>
    </reaction>
</comment>
<organism evidence="16 17">
    <name type="scientific">Alkalicoccobacillus gibsonii</name>
    <dbReference type="NCBI Taxonomy" id="79881"/>
    <lineage>
        <taxon>Bacteria</taxon>
        <taxon>Bacillati</taxon>
        <taxon>Bacillota</taxon>
        <taxon>Bacilli</taxon>
        <taxon>Bacillales</taxon>
        <taxon>Bacillaceae</taxon>
        <taxon>Alkalicoccobacillus</taxon>
    </lineage>
</organism>
<comment type="subcellular location">
    <subcellularLocation>
        <location evidence="2">Cell membrane</location>
        <topology evidence="2">Multi-pass membrane protein</topology>
    </subcellularLocation>
</comment>
<dbReference type="Pfam" id="PF06580">
    <property type="entry name" value="His_kinase"/>
    <property type="match status" value="1"/>
</dbReference>
<keyword evidence="12" id="KW-0902">Two-component regulatory system</keyword>
<dbReference type="PRINTS" id="PR00344">
    <property type="entry name" value="BCTRLSENSOR"/>
</dbReference>
<dbReference type="Gene3D" id="3.30.450.40">
    <property type="match status" value="1"/>
</dbReference>
<dbReference type="InterPro" id="IPR010559">
    <property type="entry name" value="Sig_transdc_His_kin_internal"/>
</dbReference>
<dbReference type="SUPFAM" id="SSF55781">
    <property type="entry name" value="GAF domain-like"/>
    <property type="match status" value="1"/>
</dbReference>
<keyword evidence="16" id="KW-0675">Receptor</keyword>
<dbReference type="Pfam" id="PF02518">
    <property type="entry name" value="HATPase_c"/>
    <property type="match status" value="1"/>
</dbReference>
<dbReference type="SMART" id="SM00387">
    <property type="entry name" value="HATPase_c"/>
    <property type="match status" value="1"/>
</dbReference>
<dbReference type="InterPro" id="IPR003018">
    <property type="entry name" value="GAF"/>
</dbReference>
<evidence type="ECO:0000313" key="17">
    <source>
        <dbReference type="Proteomes" id="UP001418796"/>
    </source>
</evidence>
<evidence type="ECO:0000256" key="6">
    <source>
        <dbReference type="ARBA" id="ARBA00022679"/>
    </source>
</evidence>